<evidence type="ECO:0000313" key="6">
    <source>
        <dbReference type="EMBL" id="NHB75270.1"/>
    </source>
</evidence>
<dbReference type="SUPFAM" id="SSF46689">
    <property type="entry name" value="Homeodomain-like"/>
    <property type="match status" value="2"/>
</dbReference>
<feature type="region of interest" description="Disordered" evidence="4">
    <location>
        <begin position="346"/>
        <end position="371"/>
    </location>
</feature>
<proteinExistence type="predicted"/>
<dbReference type="InterPro" id="IPR018060">
    <property type="entry name" value="HTH_AraC"/>
</dbReference>
<evidence type="ECO:0000256" key="1">
    <source>
        <dbReference type="ARBA" id="ARBA00023015"/>
    </source>
</evidence>
<dbReference type="Proteomes" id="UP001515660">
    <property type="component" value="Unassembled WGS sequence"/>
</dbReference>
<dbReference type="InterPro" id="IPR052158">
    <property type="entry name" value="INH-QAR"/>
</dbReference>
<dbReference type="Gene3D" id="3.40.50.880">
    <property type="match status" value="1"/>
</dbReference>
<dbReference type="InterPro" id="IPR029062">
    <property type="entry name" value="Class_I_gatase-like"/>
</dbReference>
<evidence type="ECO:0000259" key="5">
    <source>
        <dbReference type="PROSITE" id="PS01124"/>
    </source>
</evidence>
<organism evidence="6 7">
    <name type="scientific">Rhodobacter calidifons</name>
    <dbReference type="NCBI Taxonomy" id="2715277"/>
    <lineage>
        <taxon>Bacteria</taxon>
        <taxon>Pseudomonadati</taxon>
        <taxon>Pseudomonadota</taxon>
        <taxon>Alphaproteobacteria</taxon>
        <taxon>Rhodobacterales</taxon>
        <taxon>Rhodobacter group</taxon>
        <taxon>Rhodobacter</taxon>
    </lineage>
</organism>
<dbReference type="SUPFAM" id="SSF52317">
    <property type="entry name" value="Class I glutamine amidotransferase-like"/>
    <property type="match status" value="1"/>
</dbReference>
<accession>A0ABX0G2V6</accession>
<feature type="domain" description="HTH araC/xylS-type" evidence="5">
    <location>
        <begin position="210"/>
        <end position="308"/>
    </location>
</feature>
<dbReference type="CDD" id="cd03136">
    <property type="entry name" value="GATase1_AraC_ArgR_like"/>
    <property type="match status" value="1"/>
</dbReference>
<dbReference type="PANTHER" id="PTHR43130:SF3">
    <property type="entry name" value="HTH-TYPE TRANSCRIPTIONAL REGULATOR RV1931C"/>
    <property type="match status" value="1"/>
</dbReference>
<evidence type="ECO:0000256" key="3">
    <source>
        <dbReference type="ARBA" id="ARBA00023163"/>
    </source>
</evidence>
<gene>
    <name evidence="6" type="ORF">G8O29_00765</name>
</gene>
<dbReference type="EMBL" id="JAANHS010000001">
    <property type="protein sequence ID" value="NHB75270.1"/>
    <property type="molecule type" value="Genomic_DNA"/>
</dbReference>
<keyword evidence="2" id="KW-0238">DNA-binding</keyword>
<dbReference type="Gene3D" id="1.10.10.60">
    <property type="entry name" value="Homeodomain-like"/>
    <property type="match status" value="1"/>
</dbReference>
<evidence type="ECO:0000256" key="2">
    <source>
        <dbReference type="ARBA" id="ARBA00023125"/>
    </source>
</evidence>
<sequence>MTFTVLPRFNLATLITMIEPLRIANYLASRPLYHWQILSPDGPEVPASNGLSIAAGPLDDRPRRGEAVFLLASWGAEDYAGRPLLAWLRRLSREGARLCAVELGAYPMARAGLLTGRQVAVHWSWAPGFRERHPDIAVVEQLYTPAETVLTCAGGMAGMDLMLRLIADRHGEGLAGEIADQMLHHGIRPADAPQRRTPGRGTDQFAPVLRQAIALIEANIADPLPVPEIARRLGLSQRQLERQFHRGLGCSVVQFGTLVRLQHARVLLIATKLSVREIATATGFNALSHFASAFRKCFGRRPSDYRQGWAPGEATPSWPGTLTAYLETLRQRTTRAVRDGASSFAFVSSSADPGAEKPQAWDEPPVRRRPG</sequence>
<comment type="caution">
    <text evidence="6">The sequence shown here is derived from an EMBL/GenBank/DDBJ whole genome shotgun (WGS) entry which is preliminary data.</text>
</comment>
<name>A0ABX0G2V6_9RHOB</name>
<protein>
    <submittedName>
        <fullName evidence="6">GlxA family transcriptional regulator</fullName>
    </submittedName>
</protein>
<dbReference type="InterPro" id="IPR020449">
    <property type="entry name" value="Tscrpt_reg_AraC-type_HTH"/>
</dbReference>
<keyword evidence="3" id="KW-0804">Transcription</keyword>
<evidence type="ECO:0000313" key="7">
    <source>
        <dbReference type="Proteomes" id="UP001515660"/>
    </source>
</evidence>
<dbReference type="Pfam" id="PF12833">
    <property type="entry name" value="HTH_18"/>
    <property type="match status" value="1"/>
</dbReference>
<dbReference type="PANTHER" id="PTHR43130">
    <property type="entry name" value="ARAC-FAMILY TRANSCRIPTIONAL REGULATOR"/>
    <property type="match status" value="1"/>
</dbReference>
<dbReference type="PROSITE" id="PS01124">
    <property type="entry name" value="HTH_ARAC_FAMILY_2"/>
    <property type="match status" value="1"/>
</dbReference>
<dbReference type="PRINTS" id="PR00032">
    <property type="entry name" value="HTHARAC"/>
</dbReference>
<keyword evidence="7" id="KW-1185">Reference proteome</keyword>
<reference evidence="6 7" key="1">
    <citation type="journal article" date="2022" name="Microorganisms">
        <title>Genome Sequence and Characterization of a Xanthorhodopsin-Containing, Aerobic Anoxygenic Phototrophic Rhodobacter Species, Isolated from Mesophilic Conditions at Yellowstone National Park.</title>
        <authorList>
            <person name="Kyndt J.A."/>
            <person name="Robertson S."/>
            <person name="Shoffstall I.B."/>
            <person name="Ramaley R.F."/>
            <person name="Meyer T.E."/>
        </authorList>
    </citation>
    <scope>NUCLEOTIDE SEQUENCE [LARGE SCALE GENOMIC DNA]</scope>
    <source>
        <strain evidence="6 7">M37P</strain>
    </source>
</reference>
<dbReference type="InterPro" id="IPR009057">
    <property type="entry name" value="Homeodomain-like_sf"/>
</dbReference>
<keyword evidence="1" id="KW-0805">Transcription regulation</keyword>
<dbReference type="SMART" id="SM00342">
    <property type="entry name" value="HTH_ARAC"/>
    <property type="match status" value="1"/>
</dbReference>
<evidence type="ECO:0000256" key="4">
    <source>
        <dbReference type="SAM" id="MobiDB-lite"/>
    </source>
</evidence>